<reference evidence="2 3" key="1">
    <citation type="submission" date="2023-11" db="EMBL/GenBank/DDBJ databases">
        <title>Gilvimarinus fulvus sp. nov., isolated from the surface of Kelp.</title>
        <authorList>
            <person name="Sun Y.Y."/>
            <person name="Gong Y."/>
            <person name="Du Z.J."/>
        </authorList>
    </citation>
    <scope>NUCLEOTIDE SEQUENCE [LARGE SCALE GENOMIC DNA]</scope>
    <source>
        <strain evidence="2 3">SDUM040013</strain>
    </source>
</reference>
<dbReference type="InterPro" id="IPR007761">
    <property type="entry name" value="MtlR-like"/>
</dbReference>
<name>A0ABU4S6K2_9GAMM</name>
<evidence type="ECO:0000259" key="1">
    <source>
        <dbReference type="Pfam" id="PF13643"/>
    </source>
</evidence>
<gene>
    <name evidence="2" type="ORF">SCD92_19405</name>
</gene>
<sequence>MLKEADELIKSISHESDRGCILVVAALVENVLKDYIKARLVFGQKKDDELFDGGNAPLGNLSAKIDMAFRLGLIQADEKSQLHLMRKIRNDCAHDAENQTFSTESIQSRMQEIVALSKDGWDAFAQILAWRQGASSALPQDKSEFISVVGWRVVFEFKFLTLYAYLREQVDSTERLHHRQA</sequence>
<dbReference type="RefSeq" id="WP_302723095.1">
    <property type="nucleotide sequence ID" value="NZ_JAULRU010000579.1"/>
</dbReference>
<evidence type="ECO:0000313" key="3">
    <source>
        <dbReference type="Proteomes" id="UP001273505"/>
    </source>
</evidence>
<dbReference type="SUPFAM" id="SSF158668">
    <property type="entry name" value="MtlR-like"/>
    <property type="match status" value="1"/>
</dbReference>
<dbReference type="PANTHER" id="PTHR37941">
    <property type="entry name" value="FUMARASE E-RELATED"/>
    <property type="match status" value="1"/>
</dbReference>
<feature type="domain" description="DUF4145" evidence="1">
    <location>
        <begin position="17"/>
        <end position="101"/>
    </location>
</feature>
<dbReference type="PANTHER" id="PTHR37941:SF1">
    <property type="entry name" value="FUMARASE E-RELATED"/>
    <property type="match status" value="1"/>
</dbReference>
<proteinExistence type="predicted"/>
<protein>
    <recommendedName>
        <fullName evidence="1">DUF4145 domain-containing protein</fullName>
    </recommendedName>
</protein>
<dbReference type="InterPro" id="IPR038026">
    <property type="entry name" value="MtlR-like_sf"/>
</dbReference>
<dbReference type="Gene3D" id="1.20.120.330">
    <property type="entry name" value="Nucleotidyltransferases domain 2"/>
    <property type="match status" value="1"/>
</dbReference>
<dbReference type="EMBL" id="JAXAFO010000074">
    <property type="protein sequence ID" value="MDX6851538.1"/>
    <property type="molecule type" value="Genomic_DNA"/>
</dbReference>
<dbReference type="InterPro" id="IPR025285">
    <property type="entry name" value="DUF4145"/>
</dbReference>
<dbReference type="Proteomes" id="UP001273505">
    <property type="component" value="Unassembled WGS sequence"/>
</dbReference>
<accession>A0ABU4S6K2</accession>
<keyword evidence="3" id="KW-1185">Reference proteome</keyword>
<organism evidence="2 3">
    <name type="scientific">Gilvimarinus gilvus</name>
    <dbReference type="NCBI Taxonomy" id="3058038"/>
    <lineage>
        <taxon>Bacteria</taxon>
        <taxon>Pseudomonadati</taxon>
        <taxon>Pseudomonadota</taxon>
        <taxon>Gammaproteobacteria</taxon>
        <taxon>Cellvibrionales</taxon>
        <taxon>Cellvibrionaceae</taxon>
        <taxon>Gilvimarinus</taxon>
    </lineage>
</organism>
<dbReference type="Pfam" id="PF13643">
    <property type="entry name" value="DUF4145"/>
    <property type="match status" value="1"/>
</dbReference>
<evidence type="ECO:0000313" key="2">
    <source>
        <dbReference type="EMBL" id="MDX6851538.1"/>
    </source>
</evidence>
<comment type="caution">
    <text evidence="2">The sequence shown here is derived from an EMBL/GenBank/DDBJ whole genome shotgun (WGS) entry which is preliminary data.</text>
</comment>